<evidence type="ECO:0000256" key="1">
    <source>
        <dbReference type="SAM" id="MobiDB-lite"/>
    </source>
</evidence>
<accession>A0ABS2AIA4</accession>
<reference evidence="2 3" key="1">
    <citation type="submission" date="2021-01" db="EMBL/GenBank/DDBJ databases">
        <title>Actinoplanes sp. nov. LDG1-06 isolated from lichen.</title>
        <authorList>
            <person name="Saeng-In P."/>
            <person name="Phongsopitanun W."/>
            <person name="Kanchanasin P."/>
            <person name="Yuki M."/>
            <person name="Kudo T."/>
            <person name="Ohkuma M."/>
            <person name="Tanasupawat S."/>
        </authorList>
    </citation>
    <scope>NUCLEOTIDE SEQUENCE [LARGE SCALE GENOMIC DNA]</scope>
    <source>
        <strain evidence="2 3">LDG1-06</strain>
    </source>
</reference>
<dbReference type="RefSeq" id="WP_203379564.1">
    <property type="nucleotide sequence ID" value="NZ_JAENHP010000011.1"/>
</dbReference>
<sequence length="189" mass="21073">MSVLGPLIALLGVVVGGALSYVFAALGESRKERWALGREWRGRKIDAYATYMADVRHLRDSAQRVAAGAGLDDTALPLSREEGVERLSEANLVRNRSFETVTLLADGEVVEAGRALNRAVWRLEWFARGLLDDRDTEGWRTACHAYSDAVNAFHECARRELGVQGRFTPREPEVSPRSRYEQERKLTGG</sequence>
<protein>
    <recommendedName>
        <fullName evidence="4">Secreted protein</fullName>
    </recommendedName>
</protein>
<name>A0ABS2AIA4_9ACTN</name>
<dbReference type="Proteomes" id="UP000632138">
    <property type="component" value="Unassembled WGS sequence"/>
</dbReference>
<evidence type="ECO:0000313" key="3">
    <source>
        <dbReference type="Proteomes" id="UP000632138"/>
    </source>
</evidence>
<gene>
    <name evidence="2" type="ORF">JIG36_28915</name>
</gene>
<feature type="compositionally biased region" description="Basic and acidic residues" evidence="1">
    <location>
        <begin position="168"/>
        <end position="189"/>
    </location>
</feature>
<proteinExistence type="predicted"/>
<feature type="region of interest" description="Disordered" evidence="1">
    <location>
        <begin position="167"/>
        <end position="189"/>
    </location>
</feature>
<keyword evidence="3" id="KW-1185">Reference proteome</keyword>
<dbReference type="EMBL" id="JAENHP010000011">
    <property type="protein sequence ID" value="MBM2619572.1"/>
    <property type="molecule type" value="Genomic_DNA"/>
</dbReference>
<organism evidence="2 3">
    <name type="scientific">Paractinoplanes ovalisporus</name>
    <dbReference type="NCBI Taxonomy" id="2810368"/>
    <lineage>
        <taxon>Bacteria</taxon>
        <taxon>Bacillati</taxon>
        <taxon>Actinomycetota</taxon>
        <taxon>Actinomycetes</taxon>
        <taxon>Micromonosporales</taxon>
        <taxon>Micromonosporaceae</taxon>
        <taxon>Paractinoplanes</taxon>
    </lineage>
</organism>
<comment type="caution">
    <text evidence="2">The sequence shown here is derived from an EMBL/GenBank/DDBJ whole genome shotgun (WGS) entry which is preliminary data.</text>
</comment>
<evidence type="ECO:0000313" key="2">
    <source>
        <dbReference type="EMBL" id="MBM2619572.1"/>
    </source>
</evidence>
<evidence type="ECO:0008006" key="4">
    <source>
        <dbReference type="Google" id="ProtNLM"/>
    </source>
</evidence>